<dbReference type="PRINTS" id="PR00032">
    <property type="entry name" value="HTHARAC"/>
</dbReference>
<dbReference type="InterPro" id="IPR018062">
    <property type="entry name" value="HTH_AraC-typ_CS"/>
</dbReference>
<dbReference type="InterPro" id="IPR054015">
    <property type="entry name" value="ExsA-like_N"/>
</dbReference>
<reference evidence="5 6" key="1">
    <citation type="journal article" date="2023" name="Microbiol. Resour. Announc.">
        <title>Complete Genome Sequence of Imperialibacter roseus strain P4T.</title>
        <authorList>
            <person name="Tizabi D.R."/>
            <person name="Bachvaroff T."/>
            <person name="Hill R.T."/>
        </authorList>
    </citation>
    <scope>NUCLEOTIDE SEQUENCE [LARGE SCALE GENOMIC DNA]</scope>
    <source>
        <strain evidence="5 6">P4T</strain>
    </source>
</reference>
<keyword evidence="6" id="KW-1185">Reference proteome</keyword>
<evidence type="ECO:0000256" key="1">
    <source>
        <dbReference type="ARBA" id="ARBA00023015"/>
    </source>
</evidence>
<evidence type="ECO:0000313" key="6">
    <source>
        <dbReference type="Proteomes" id="UP001302349"/>
    </source>
</evidence>
<keyword evidence="2" id="KW-0238">DNA-binding</keyword>
<dbReference type="RefSeq" id="WP_317490603.1">
    <property type="nucleotide sequence ID" value="NZ_CP136051.1"/>
</dbReference>
<dbReference type="Proteomes" id="UP001302349">
    <property type="component" value="Chromosome"/>
</dbReference>
<keyword evidence="1" id="KW-0805">Transcription regulation</keyword>
<dbReference type="PANTHER" id="PTHR46796:SF13">
    <property type="entry name" value="HTH-TYPE TRANSCRIPTIONAL ACTIVATOR RHAS"/>
    <property type="match status" value="1"/>
</dbReference>
<dbReference type="SMART" id="SM00342">
    <property type="entry name" value="HTH_ARAC"/>
    <property type="match status" value="1"/>
</dbReference>
<dbReference type="PANTHER" id="PTHR46796">
    <property type="entry name" value="HTH-TYPE TRANSCRIPTIONAL ACTIVATOR RHAS-RELATED"/>
    <property type="match status" value="1"/>
</dbReference>
<keyword evidence="3" id="KW-0804">Transcription</keyword>
<protein>
    <submittedName>
        <fullName evidence="5">Helix-turn-helix transcriptional regulator</fullName>
    </submittedName>
</protein>
<sequence>MVISHEKFDYRNKCLIEKVVIQAPFRFAVDFHEEACFIHFSAGEARINSPSGQLPVEPEDSVLLKCGSHFADLLKYGASNTYEILVVHLYPDILRSVYKYEIPSFVKASESNSFFRKVIPDQLIGKFIENLYFYFDNPSLVSDELLELKVKELVLLLIQTKNADSVLQLFSDLFTPRQVNLRDVVNNHLFSGLSLEDLARLASMSVSTFQRSFQASFQQSPANYIRTKRLERAKELLGVSDLSVGEIAFQTGFSDVSHFSRTFKASFRLSPSDYRNSTKA</sequence>
<dbReference type="EMBL" id="CP136051">
    <property type="protein sequence ID" value="WOK07955.1"/>
    <property type="molecule type" value="Genomic_DNA"/>
</dbReference>
<evidence type="ECO:0000256" key="3">
    <source>
        <dbReference type="ARBA" id="ARBA00023163"/>
    </source>
</evidence>
<feature type="domain" description="HTH araC/xylS-type" evidence="4">
    <location>
        <begin position="179"/>
        <end position="277"/>
    </location>
</feature>
<evidence type="ECO:0000313" key="5">
    <source>
        <dbReference type="EMBL" id="WOK07955.1"/>
    </source>
</evidence>
<gene>
    <name evidence="5" type="ORF">RT717_04840</name>
</gene>
<name>A0ABZ0IU95_9BACT</name>
<dbReference type="Gene3D" id="1.10.10.60">
    <property type="entry name" value="Homeodomain-like"/>
    <property type="match status" value="2"/>
</dbReference>
<dbReference type="Pfam" id="PF12833">
    <property type="entry name" value="HTH_18"/>
    <property type="match status" value="1"/>
</dbReference>
<dbReference type="InterPro" id="IPR009057">
    <property type="entry name" value="Homeodomain-like_sf"/>
</dbReference>
<dbReference type="InterPro" id="IPR020449">
    <property type="entry name" value="Tscrpt_reg_AraC-type_HTH"/>
</dbReference>
<proteinExistence type="predicted"/>
<dbReference type="PROSITE" id="PS01124">
    <property type="entry name" value="HTH_ARAC_FAMILY_2"/>
    <property type="match status" value="1"/>
</dbReference>
<dbReference type="InterPro" id="IPR018060">
    <property type="entry name" value="HTH_AraC"/>
</dbReference>
<dbReference type="SUPFAM" id="SSF46689">
    <property type="entry name" value="Homeodomain-like"/>
    <property type="match status" value="2"/>
</dbReference>
<dbReference type="PROSITE" id="PS00041">
    <property type="entry name" value="HTH_ARAC_FAMILY_1"/>
    <property type="match status" value="1"/>
</dbReference>
<dbReference type="InterPro" id="IPR050204">
    <property type="entry name" value="AraC_XylS_family_regulators"/>
</dbReference>
<evidence type="ECO:0000259" key="4">
    <source>
        <dbReference type="PROSITE" id="PS01124"/>
    </source>
</evidence>
<organism evidence="5 6">
    <name type="scientific">Imperialibacter roseus</name>
    <dbReference type="NCBI Taxonomy" id="1324217"/>
    <lineage>
        <taxon>Bacteria</taxon>
        <taxon>Pseudomonadati</taxon>
        <taxon>Bacteroidota</taxon>
        <taxon>Cytophagia</taxon>
        <taxon>Cytophagales</taxon>
        <taxon>Flammeovirgaceae</taxon>
        <taxon>Imperialibacter</taxon>
    </lineage>
</organism>
<evidence type="ECO:0000256" key="2">
    <source>
        <dbReference type="ARBA" id="ARBA00023125"/>
    </source>
</evidence>
<dbReference type="Pfam" id="PF22200">
    <property type="entry name" value="ExsA_N"/>
    <property type="match status" value="1"/>
</dbReference>
<accession>A0ABZ0IU95</accession>